<dbReference type="Pfam" id="PF00528">
    <property type="entry name" value="BPD_transp_1"/>
    <property type="match status" value="1"/>
</dbReference>
<keyword evidence="5 6" id="KW-0472">Membrane</keyword>
<proteinExistence type="inferred from homology"/>
<reference evidence="9" key="1">
    <citation type="submission" date="2016-10" db="EMBL/GenBank/DDBJ databases">
        <authorList>
            <person name="Varghese N."/>
            <person name="Submissions S."/>
        </authorList>
    </citation>
    <scope>NUCLEOTIDE SEQUENCE [LARGE SCALE GENOMIC DNA]</scope>
    <source>
        <strain evidence="9">ATCC 700379</strain>
    </source>
</reference>
<gene>
    <name evidence="8" type="ORF">SAMN02982927_02246</name>
</gene>
<evidence type="ECO:0000313" key="9">
    <source>
        <dbReference type="Proteomes" id="UP000198752"/>
    </source>
</evidence>
<keyword evidence="3 6" id="KW-0812">Transmembrane</keyword>
<keyword evidence="4 6" id="KW-1133">Transmembrane helix</keyword>
<dbReference type="AlphaFoldDB" id="A0A1I2TCP2"/>
<comment type="similarity">
    <text evidence="6">Belongs to the binding-protein-dependent transport system permease family.</text>
</comment>
<dbReference type="InterPro" id="IPR035906">
    <property type="entry name" value="MetI-like_sf"/>
</dbReference>
<evidence type="ECO:0000259" key="7">
    <source>
        <dbReference type="PROSITE" id="PS50928"/>
    </source>
</evidence>
<dbReference type="STRING" id="269670.SAMN02982927_02246"/>
<protein>
    <submittedName>
        <fullName evidence="8">Peptide/nickel transport system permease protein</fullName>
    </submittedName>
</protein>
<comment type="subcellular location">
    <subcellularLocation>
        <location evidence="6">Cell membrane</location>
        <topology evidence="6">Multi-pass membrane protein</topology>
    </subcellularLocation>
    <subcellularLocation>
        <location evidence="1">Membrane</location>
        <topology evidence="1">Multi-pass membrane protein</topology>
    </subcellularLocation>
</comment>
<feature type="transmembrane region" description="Helical" evidence="6">
    <location>
        <begin position="12"/>
        <end position="33"/>
    </location>
</feature>
<dbReference type="GO" id="GO:0005886">
    <property type="term" value="C:plasma membrane"/>
    <property type="evidence" value="ECO:0007669"/>
    <property type="project" value="UniProtKB-SubCell"/>
</dbReference>
<name>A0A1I2TCP2_9BACL</name>
<organism evidence="8 9">
    <name type="scientific">Sporolactobacillus nakayamae</name>
    <dbReference type="NCBI Taxonomy" id="269670"/>
    <lineage>
        <taxon>Bacteria</taxon>
        <taxon>Bacillati</taxon>
        <taxon>Bacillota</taxon>
        <taxon>Bacilli</taxon>
        <taxon>Bacillales</taxon>
        <taxon>Sporolactobacillaceae</taxon>
        <taxon>Sporolactobacillus</taxon>
    </lineage>
</organism>
<dbReference type="OrthoDB" id="24153at2"/>
<dbReference type="InterPro" id="IPR000515">
    <property type="entry name" value="MetI-like"/>
</dbReference>
<evidence type="ECO:0000256" key="3">
    <source>
        <dbReference type="ARBA" id="ARBA00022692"/>
    </source>
</evidence>
<evidence type="ECO:0000256" key="5">
    <source>
        <dbReference type="ARBA" id="ARBA00023136"/>
    </source>
</evidence>
<dbReference type="EMBL" id="FOOY01000015">
    <property type="protein sequence ID" value="SFG62682.1"/>
    <property type="molecule type" value="Genomic_DNA"/>
</dbReference>
<feature type="transmembrane region" description="Helical" evidence="6">
    <location>
        <begin position="298"/>
        <end position="324"/>
    </location>
</feature>
<dbReference type="GO" id="GO:0055085">
    <property type="term" value="P:transmembrane transport"/>
    <property type="evidence" value="ECO:0007669"/>
    <property type="project" value="InterPro"/>
</dbReference>
<evidence type="ECO:0000256" key="2">
    <source>
        <dbReference type="ARBA" id="ARBA00022448"/>
    </source>
</evidence>
<evidence type="ECO:0000313" key="8">
    <source>
        <dbReference type="EMBL" id="SFG62682.1"/>
    </source>
</evidence>
<dbReference type="PANTHER" id="PTHR43376">
    <property type="entry name" value="OLIGOPEPTIDE TRANSPORT SYSTEM PERMEASE PROTEIN"/>
    <property type="match status" value="1"/>
</dbReference>
<feature type="transmembrane region" description="Helical" evidence="6">
    <location>
        <begin position="252"/>
        <end position="278"/>
    </location>
</feature>
<accession>A0A1I2TCP2</accession>
<keyword evidence="9" id="KW-1185">Reference proteome</keyword>
<dbReference type="PROSITE" id="PS50928">
    <property type="entry name" value="ABC_TM1"/>
    <property type="match status" value="1"/>
</dbReference>
<keyword evidence="2 6" id="KW-0813">Transport</keyword>
<dbReference type="PANTHER" id="PTHR43376:SF1">
    <property type="entry name" value="OLIGOPEPTIDE TRANSPORT SYSTEM PERMEASE PROTEIN"/>
    <property type="match status" value="1"/>
</dbReference>
<feature type="transmembrane region" description="Helical" evidence="6">
    <location>
        <begin position="187"/>
        <end position="209"/>
    </location>
</feature>
<feature type="domain" description="ABC transmembrane type-1" evidence="7">
    <location>
        <begin position="106"/>
        <end position="317"/>
    </location>
</feature>
<feature type="transmembrane region" description="Helical" evidence="6">
    <location>
        <begin position="142"/>
        <end position="167"/>
    </location>
</feature>
<dbReference type="SUPFAM" id="SSF161098">
    <property type="entry name" value="MetI-like"/>
    <property type="match status" value="1"/>
</dbReference>
<dbReference type="Proteomes" id="UP000198752">
    <property type="component" value="Unassembled WGS sequence"/>
</dbReference>
<evidence type="ECO:0000256" key="1">
    <source>
        <dbReference type="ARBA" id="ARBA00004141"/>
    </source>
</evidence>
<dbReference type="RefSeq" id="WP_093672985.1">
    <property type="nucleotide sequence ID" value="NZ_FOOY01000015.1"/>
</dbReference>
<evidence type="ECO:0000256" key="6">
    <source>
        <dbReference type="RuleBase" id="RU363032"/>
    </source>
</evidence>
<dbReference type="Gene3D" id="1.10.3720.10">
    <property type="entry name" value="MetI-like"/>
    <property type="match status" value="1"/>
</dbReference>
<evidence type="ECO:0000256" key="4">
    <source>
        <dbReference type="ARBA" id="ARBA00022989"/>
    </source>
</evidence>
<feature type="transmembrane region" description="Helical" evidence="6">
    <location>
        <begin position="108"/>
        <end position="130"/>
    </location>
</feature>
<sequence>MKNFLIRLVWRVFSGILMVLVIASLTFFLIRLMPGDPVSAQYNQLIMQGMTPVQAENQVKVMYGFIPDEPVGEQFVNYIWGLLHFDFGQSISYEGIGVSHIILTAAPWTLILVFTGLIASFLVGVLAGVISAIKRSSPTGTVLTVSGSLLHGVPQFVMGLLLAYLFTTLWPILPFGAPYDSSIDPGFNGPFISSLISHAVLPVVTYALSSYGGWLLTMKSSVITVLGDDFILASEIRGLKSSTIIGYIARNAILPLFTLFTLSIGFMFGGSVFIENIFDYPGLGNLLLKSIDTRDYPLMSGAFLLITIAVIAANIITDFLYTFVDPRIRR</sequence>